<evidence type="ECO:0000313" key="2">
    <source>
        <dbReference type="EMBL" id="QUW03293.1"/>
    </source>
</evidence>
<accession>A0ABX8B8N0</accession>
<organism evidence="2 3">
    <name type="scientific">Chloracidobacterium validum</name>
    <dbReference type="NCBI Taxonomy" id="2821543"/>
    <lineage>
        <taxon>Bacteria</taxon>
        <taxon>Pseudomonadati</taxon>
        <taxon>Acidobacteriota</taxon>
        <taxon>Terriglobia</taxon>
        <taxon>Terriglobales</taxon>
        <taxon>Acidobacteriaceae</taxon>
        <taxon>Chloracidobacterium</taxon>
    </lineage>
</organism>
<proteinExistence type="predicted"/>
<dbReference type="Proteomes" id="UP000676506">
    <property type="component" value="Chromosome 1"/>
</dbReference>
<evidence type="ECO:0000313" key="3">
    <source>
        <dbReference type="Proteomes" id="UP000676506"/>
    </source>
</evidence>
<dbReference type="RefSeq" id="WP_211429184.1">
    <property type="nucleotide sequence ID" value="NZ_CP072648.1"/>
</dbReference>
<feature type="region of interest" description="Disordered" evidence="1">
    <location>
        <begin position="1"/>
        <end position="27"/>
    </location>
</feature>
<sequence>MTQDAGRRQSGFNRQEFNRQEASVGETPKPSELTVLVVAFKDKRLTLDDLFKTSEAILKEFSFLLKHDKEEKLSDDYALALGSLVDKDNKKYKVKILVATDVTDNYIMIVGTTEEEFKAHEQEIDQIWGSFTMYSGGASGNS</sequence>
<gene>
    <name evidence="2" type="ORF">J8C06_02310</name>
</gene>
<evidence type="ECO:0000256" key="1">
    <source>
        <dbReference type="SAM" id="MobiDB-lite"/>
    </source>
</evidence>
<protein>
    <submittedName>
        <fullName evidence="2">Uncharacterized protein</fullName>
    </submittedName>
</protein>
<reference evidence="2 3" key="1">
    <citation type="submission" date="2021-03" db="EMBL/GenBank/DDBJ databases">
        <title>Genomic and phenotypic characterization of Chloracidobacterium isolates provides evidence for multiple species.</title>
        <authorList>
            <person name="Saini M.K."/>
            <person name="Costas A.M.G."/>
            <person name="Tank M."/>
            <person name="Bryant D.A."/>
        </authorList>
    </citation>
    <scope>NUCLEOTIDE SEQUENCE [LARGE SCALE GENOMIC DNA]</scope>
    <source>
        <strain evidence="2 3">BV2-C</strain>
    </source>
</reference>
<dbReference type="EMBL" id="CP072648">
    <property type="protein sequence ID" value="QUW03293.1"/>
    <property type="molecule type" value="Genomic_DNA"/>
</dbReference>
<keyword evidence="3" id="KW-1185">Reference proteome</keyword>
<name>A0ABX8B8N0_9BACT</name>